<organism evidence="1 2">
    <name type="scientific">Ixodes persulcatus</name>
    <name type="common">Taiga tick</name>
    <dbReference type="NCBI Taxonomy" id="34615"/>
    <lineage>
        <taxon>Eukaryota</taxon>
        <taxon>Metazoa</taxon>
        <taxon>Ecdysozoa</taxon>
        <taxon>Arthropoda</taxon>
        <taxon>Chelicerata</taxon>
        <taxon>Arachnida</taxon>
        <taxon>Acari</taxon>
        <taxon>Parasitiformes</taxon>
        <taxon>Ixodida</taxon>
        <taxon>Ixodoidea</taxon>
        <taxon>Ixodidae</taxon>
        <taxon>Ixodinae</taxon>
        <taxon>Ixodes</taxon>
    </lineage>
</organism>
<proteinExistence type="predicted"/>
<sequence>MHLVLAAALAVLGLLGGGDARVLTRCGLARVLVWYGTPRDLVPDFVCLAEAESSLDTAKVATTDGSARNGYGIFQAQDVSLGTSLGNSLPTVQPARSGSIHSVRNLLAIDTYHPSAIPKILSLTTLHFQGKSHATTSYTANDPSNARGVIHGVSPDITDEEIRQILVLEQATLLTARRLGKTHSILVTVEGPKLPRYAFLNRVAIRMYPHRPISTLCTTCLIIGHCAEVCPDKRDYAVCPKRSKRFPPNQDPITTRHECEPFCHICEGEHPPTSFTCPNRVQATEHLQSKYKHAANSTFNLHHHPLSHRKTGLSCHPLPTGH</sequence>
<dbReference type="EMBL" id="JABSTQ010011474">
    <property type="protein sequence ID" value="KAG0410907.1"/>
    <property type="molecule type" value="Genomic_DNA"/>
</dbReference>
<evidence type="ECO:0000313" key="1">
    <source>
        <dbReference type="EMBL" id="KAG0410907.1"/>
    </source>
</evidence>
<name>A0AC60NUZ1_IXOPE</name>
<accession>A0AC60NUZ1</accession>
<dbReference type="Proteomes" id="UP000805193">
    <property type="component" value="Unassembled WGS sequence"/>
</dbReference>
<protein>
    <submittedName>
        <fullName evidence="1">Uncharacterized protein</fullName>
    </submittedName>
</protein>
<keyword evidence="2" id="KW-1185">Reference proteome</keyword>
<evidence type="ECO:0000313" key="2">
    <source>
        <dbReference type="Proteomes" id="UP000805193"/>
    </source>
</evidence>
<reference evidence="1 2" key="1">
    <citation type="journal article" date="2020" name="Cell">
        <title>Large-Scale Comparative Analyses of Tick Genomes Elucidate Their Genetic Diversity and Vector Capacities.</title>
        <authorList>
            <consortium name="Tick Genome and Microbiome Consortium (TIGMIC)"/>
            <person name="Jia N."/>
            <person name="Wang J."/>
            <person name="Shi W."/>
            <person name="Du L."/>
            <person name="Sun Y."/>
            <person name="Zhan W."/>
            <person name="Jiang J.F."/>
            <person name="Wang Q."/>
            <person name="Zhang B."/>
            <person name="Ji P."/>
            <person name="Bell-Sakyi L."/>
            <person name="Cui X.M."/>
            <person name="Yuan T.T."/>
            <person name="Jiang B.G."/>
            <person name="Yang W.F."/>
            <person name="Lam T.T."/>
            <person name="Chang Q.C."/>
            <person name="Ding S.J."/>
            <person name="Wang X.J."/>
            <person name="Zhu J.G."/>
            <person name="Ruan X.D."/>
            <person name="Zhao L."/>
            <person name="Wei J.T."/>
            <person name="Ye R.Z."/>
            <person name="Que T.C."/>
            <person name="Du C.H."/>
            <person name="Zhou Y.H."/>
            <person name="Cheng J.X."/>
            <person name="Dai P.F."/>
            <person name="Guo W.B."/>
            <person name="Han X.H."/>
            <person name="Huang E.J."/>
            <person name="Li L.F."/>
            <person name="Wei W."/>
            <person name="Gao Y.C."/>
            <person name="Liu J.Z."/>
            <person name="Shao H.Z."/>
            <person name="Wang X."/>
            <person name="Wang C.C."/>
            <person name="Yang T.C."/>
            <person name="Huo Q.B."/>
            <person name="Li W."/>
            <person name="Chen H.Y."/>
            <person name="Chen S.E."/>
            <person name="Zhou L.G."/>
            <person name="Ni X.B."/>
            <person name="Tian J.H."/>
            <person name="Sheng Y."/>
            <person name="Liu T."/>
            <person name="Pan Y.S."/>
            <person name="Xia L.Y."/>
            <person name="Li J."/>
            <person name="Zhao F."/>
            <person name="Cao W.C."/>
        </authorList>
    </citation>
    <scope>NUCLEOTIDE SEQUENCE [LARGE SCALE GENOMIC DNA]</scope>
    <source>
        <strain evidence="1">Iper-2018</strain>
    </source>
</reference>
<gene>
    <name evidence="1" type="ORF">HPB47_011971</name>
</gene>
<comment type="caution">
    <text evidence="1">The sequence shown here is derived from an EMBL/GenBank/DDBJ whole genome shotgun (WGS) entry which is preliminary data.</text>
</comment>